<dbReference type="EMBL" id="LSYV01000006">
    <property type="protein sequence ID" value="KXZ54447.1"/>
    <property type="molecule type" value="Genomic_DNA"/>
</dbReference>
<proteinExistence type="predicted"/>
<reference evidence="2" key="1">
    <citation type="journal article" date="2016" name="Nat. Commun.">
        <title>The Gonium pectorale genome demonstrates co-option of cell cycle regulation during the evolution of multicellularity.</title>
        <authorList>
            <person name="Hanschen E.R."/>
            <person name="Marriage T.N."/>
            <person name="Ferris P.J."/>
            <person name="Hamaji T."/>
            <person name="Toyoda A."/>
            <person name="Fujiyama A."/>
            <person name="Neme R."/>
            <person name="Noguchi H."/>
            <person name="Minakuchi Y."/>
            <person name="Suzuki M."/>
            <person name="Kawai-Toyooka H."/>
            <person name="Smith D.R."/>
            <person name="Sparks H."/>
            <person name="Anderson J."/>
            <person name="Bakaric R."/>
            <person name="Luria V."/>
            <person name="Karger A."/>
            <person name="Kirschner M.W."/>
            <person name="Durand P.M."/>
            <person name="Michod R.E."/>
            <person name="Nozaki H."/>
            <person name="Olson B.J."/>
        </authorList>
    </citation>
    <scope>NUCLEOTIDE SEQUENCE [LARGE SCALE GENOMIC DNA]</scope>
    <source>
        <strain evidence="2">NIES-2863</strain>
    </source>
</reference>
<comment type="caution">
    <text evidence="1">The sequence shown here is derived from an EMBL/GenBank/DDBJ whole genome shotgun (WGS) entry which is preliminary data.</text>
</comment>
<protein>
    <recommendedName>
        <fullName evidence="3">Lipocalin/cytosolic fatty-acid binding domain-containing protein</fullName>
    </recommendedName>
</protein>
<accession>A0A150GX37</accession>
<dbReference type="InterPro" id="IPR012674">
    <property type="entry name" value="Calycin"/>
</dbReference>
<evidence type="ECO:0008006" key="3">
    <source>
        <dbReference type="Google" id="ProtNLM"/>
    </source>
</evidence>
<dbReference type="OrthoDB" id="565904at2759"/>
<organism evidence="1 2">
    <name type="scientific">Gonium pectorale</name>
    <name type="common">Green alga</name>
    <dbReference type="NCBI Taxonomy" id="33097"/>
    <lineage>
        <taxon>Eukaryota</taxon>
        <taxon>Viridiplantae</taxon>
        <taxon>Chlorophyta</taxon>
        <taxon>core chlorophytes</taxon>
        <taxon>Chlorophyceae</taxon>
        <taxon>CS clade</taxon>
        <taxon>Chlamydomonadales</taxon>
        <taxon>Volvocaceae</taxon>
        <taxon>Gonium</taxon>
    </lineage>
</organism>
<dbReference type="Gene3D" id="2.40.128.20">
    <property type="match status" value="1"/>
</dbReference>
<dbReference type="Proteomes" id="UP000075714">
    <property type="component" value="Unassembled WGS sequence"/>
</dbReference>
<keyword evidence="2" id="KW-1185">Reference proteome</keyword>
<evidence type="ECO:0000313" key="2">
    <source>
        <dbReference type="Proteomes" id="UP000075714"/>
    </source>
</evidence>
<dbReference type="SUPFAM" id="SSF50814">
    <property type="entry name" value="Lipocalins"/>
    <property type="match status" value="1"/>
</dbReference>
<evidence type="ECO:0000313" key="1">
    <source>
        <dbReference type="EMBL" id="KXZ54447.1"/>
    </source>
</evidence>
<sequence length="248" mass="26233">MCVAGPLLPRNADGGVFRTVNGTTCPPENFTTVSDFNITAYAAAPWYVQKQLPQPYQPPSQLFCVKAEYELKDPTNVSAGVIVNNYANEGAVNGPSRGSSRFDRTNASRLVAVPQTPGAGAKDGKLLVGPEILQTVLPRGWRNAYGPYWVVAVGPSANRTIAYDWAIISGGPPKYLAPGGGCTTQGPRRRSGPLSMLGTDSGGLWFFSRKPIDPTATAIMEQKAAELGIATSGLLPVQQQGCKYATSA</sequence>
<gene>
    <name evidence="1" type="ORF">GPECTOR_5g99</name>
</gene>
<name>A0A150GX37_GONPE</name>
<dbReference type="STRING" id="33097.A0A150GX37"/>
<dbReference type="AlphaFoldDB" id="A0A150GX37"/>